<dbReference type="SMART" id="SM00436">
    <property type="entry name" value="TOP1Bc"/>
    <property type="match status" value="1"/>
</dbReference>
<dbReference type="InterPro" id="IPR013825">
    <property type="entry name" value="Topo_IA_cen_sub2"/>
</dbReference>
<dbReference type="Gene3D" id="1.10.460.10">
    <property type="entry name" value="Topoisomerase I, domain 2"/>
    <property type="match status" value="1"/>
</dbReference>
<evidence type="ECO:0000259" key="11">
    <source>
        <dbReference type="PROSITE" id="PS52039"/>
    </source>
</evidence>
<feature type="domain" description="Toprim" evidence="10">
    <location>
        <begin position="13"/>
        <end position="146"/>
    </location>
</feature>
<dbReference type="SMART" id="SM00437">
    <property type="entry name" value="TOP1Ac"/>
    <property type="match status" value="1"/>
</dbReference>
<keyword evidence="13" id="KW-1185">Reference proteome</keyword>
<dbReference type="InterPro" id="IPR006171">
    <property type="entry name" value="TOPRIM_dom"/>
</dbReference>
<sequence length="679" mass="76540">MRSSRDCNIPQYYDVIIAEKPKAADKIAHALGSPFRCAIGRVPIYILNVNGTNIVVVSSAGHMFGPSTGVEGLPVTMIRWEPLWRFDRRSKYLRPYYEVLSRLVPKARYFINACDYDIEGSTIGYKIIEAFGDKSRAKRMKFSSLTAAELRQAFRRLQPLDVNNAMAGIARAELDWLWGINISRLLMKSYREVTGERLSLSAGRVQTPTLAEAIRRWVKINTHVPIPQPSLTARLLHKGVEFTAYPLGWSVSTVKEAREVAKEVKEGMYMEVISLSRASESVRPPPPFNLTDLQKEAARIYGLSPYKTQEVAEDLYLAALISYPRTNSEKLPPTLNYREVLDSIGRQPKYRGLVGDLLRETGGVLRPREGPADDPAHPAIYPTGEQPTRLDRVHETVYDLIVRRFMAAFAPPATLSTVSAVLTDVKARRWEARGLNVAERGWLKYYPFHKFDESQLPTLNRGDRPLVRSITVKVSWSGPGLRLSRLSLLEWMEANDLGTKGTRARIIETLYKRGFITSRGSHAEITNLGYAVYKVLSEVAPELMSVSLTRDFERMLDEISMGKASREEVVSRAKKYISELVERQLNSNNIKVMGTYLAEFIGKVRPRSRCAICGRPTDGQSLCELHLAAKSNLEKSIDEVARRLGVSKEEALRRISNNRLAGKWVRDVAALMISGKERP</sequence>
<dbReference type="GO" id="GO:0006265">
    <property type="term" value="P:DNA topological change"/>
    <property type="evidence" value="ECO:0007669"/>
    <property type="project" value="InterPro"/>
</dbReference>
<comment type="similarity">
    <text evidence="2">Belongs to the type IA topoisomerase family.</text>
</comment>
<dbReference type="SUPFAM" id="SSF56712">
    <property type="entry name" value="Prokaryotic type I DNA topoisomerase"/>
    <property type="match status" value="1"/>
</dbReference>
<evidence type="ECO:0000256" key="7">
    <source>
        <dbReference type="ARBA" id="ARBA00023125"/>
    </source>
</evidence>
<keyword evidence="7" id="KW-0238">DNA-binding</keyword>
<evidence type="ECO:0000256" key="5">
    <source>
        <dbReference type="ARBA" id="ARBA00022833"/>
    </source>
</evidence>
<dbReference type="PANTHER" id="PTHR11390:SF26">
    <property type="entry name" value="DNA TOPOISOMERASE 1"/>
    <property type="match status" value="1"/>
</dbReference>
<dbReference type="PRINTS" id="PR00417">
    <property type="entry name" value="PRTPISMRASEI"/>
</dbReference>
<dbReference type="PANTHER" id="PTHR11390">
    <property type="entry name" value="PROKARYOTIC DNA TOPOISOMERASE"/>
    <property type="match status" value="1"/>
</dbReference>
<dbReference type="GO" id="GO:0003917">
    <property type="term" value="F:DNA topoisomerase type I (single strand cut, ATP-independent) activity"/>
    <property type="evidence" value="ECO:0007669"/>
    <property type="project" value="UniProtKB-EC"/>
</dbReference>
<evidence type="ECO:0000313" key="13">
    <source>
        <dbReference type="Proteomes" id="UP000000346"/>
    </source>
</evidence>
<dbReference type="FunCoup" id="D9Q0J7">
    <property type="interactions" value="147"/>
</dbReference>
<dbReference type="HOGENOM" id="CLU_002929_5_2_2"/>
<dbReference type="Pfam" id="PF01131">
    <property type="entry name" value="Topoisom_bac"/>
    <property type="match status" value="1"/>
</dbReference>
<feature type="compositionally biased region" description="Basic and acidic residues" evidence="9">
    <location>
        <begin position="366"/>
        <end position="376"/>
    </location>
</feature>
<keyword evidence="4" id="KW-0479">Metal-binding</keyword>
<dbReference type="EMBL" id="CP001742">
    <property type="protein sequence ID" value="ADL18835.1"/>
    <property type="molecule type" value="Genomic_DNA"/>
</dbReference>
<dbReference type="PROSITE" id="PS00396">
    <property type="entry name" value="TOPO_IA_1"/>
    <property type="match status" value="1"/>
</dbReference>
<gene>
    <name evidence="12" type="ordered locus">ASAC_0428</name>
</gene>
<evidence type="ECO:0000256" key="3">
    <source>
        <dbReference type="ARBA" id="ARBA00012891"/>
    </source>
</evidence>
<dbReference type="KEGG" id="asc:ASAC_0428"/>
<reference evidence="12 13" key="1">
    <citation type="journal article" date="2010" name="Appl. Environ. Microbiol.">
        <title>The genome sequence of the crenarchaeon Acidilobus saccharovorans supports a new order, Acidilobales, and suggests an important ecological role in terrestrial acidic hot springs.</title>
        <authorList>
            <person name="Mardanov A.V."/>
            <person name="Svetlitchnyi V.A."/>
            <person name="Beletsky A.V."/>
            <person name="Prokofeva M.I."/>
            <person name="Bonch-Osmolovskaya E.A."/>
            <person name="Ravin N.V."/>
            <person name="Skryabin K.G."/>
        </authorList>
    </citation>
    <scope>NUCLEOTIDE SEQUENCE [LARGE SCALE GENOMIC DNA]</scope>
    <source>
        <strain evidence="13">DSM 16705 / JCM 18335 / VKM B-2471 / 345-15</strain>
    </source>
</reference>
<dbReference type="GeneID" id="9498657"/>
<evidence type="ECO:0000256" key="9">
    <source>
        <dbReference type="SAM" id="MobiDB-lite"/>
    </source>
</evidence>
<evidence type="ECO:0000256" key="6">
    <source>
        <dbReference type="ARBA" id="ARBA00023029"/>
    </source>
</evidence>
<dbReference type="CDD" id="cd00186">
    <property type="entry name" value="TOP1Ac"/>
    <property type="match status" value="1"/>
</dbReference>
<dbReference type="Pfam" id="PF01751">
    <property type="entry name" value="Toprim"/>
    <property type="match status" value="1"/>
</dbReference>
<dbReference type="GO" id="GO:0046872">
    <property type="term" value="F:metal ion binding"/>
    <property type="evidence" value="ECO:0007669"/>
    <property type="project" value="UniProtKB-KW"/>
</dbReference>
<dbReference type="InParanoid" id="D9Q0J7"/>
<dbReference type="eggNOG" id="arCOG01527">
    <property type="taxonomic scope" value="Archaea"/>
</dbReference>
<comment type="catalytic activity">
    <reaction evidence="1">
        <text>ATP-independent breakage of single-stranded DNA, followed by passage and rejoining.</text>
        <dbReference type="EC" id="5.6.2.1"/>
    </reaction>
</comment>
<evidence type="ECO:0000256" key="1">
    <source>
        <dbReference type="ARBA" id="ARBA00000213"/>
    </source>
</evidence>
<organism evidence="12 13">
    <name type="scientific">Acidilobus saccharovorans (strain DSM 16705 / JCM 18335 / VKM B-2471 / 345-15)</name>
    <dbReference type="NCBI Taxonomy" id="666510"/>
    <lineage>
        <taxon>Archaea</taxon>
        <taxon>Thermoproteota</taxon>
        <taxon>Thermoprotei</taxon>
        <taxon>Acidilobales</taxon>
        <taxon>Acidilobaceae</taxon>
        <taxon>Acidilobus</taxon>
    </lineage>
</organism>
<dbReference type="Gene3D" id="1.10.290.10">
    <property type="entry name" value="Topoisomerase I, domain 4"/>
    <property type="match status" value="1"/>
</dbReference>
<dbReference type="InterPro" id="IPR003601">
    <property type="entry name" value="Topo_IA_2"/>
</dbReference>
<evidence type="ECO:0000256" key="4">
    <source>
        <dbReference type="ARBA" id="ARBA00022723"/>
    </source>
</evidence>
<keyword evidence="8 12" id="KW-0413">Isomerase</keyword>
<keyword evidence="6" id="KW-0799">Topoisomerase</keyword>
<feature type="domain" description="Topo IA-type catalytic" evidence="11">
    <location>
        <begin position="161"/>
        <end position="581"/>
    </location>
</feature>
<dbReference type="PROSITE" id="PS50880">
    <property type="entry name" value="TOPRIM"/>
    <property type="match status" value="1"/>
</dbReference>
<dbReference type="EC" id="5.6.2.1" evidence="3"/>
<dbReference type="InterPro" id="IPR013497">
    <property type="entry name" value="Topo_IA_cen"/>
</dbReference>
<dbReference type="Gene3D" id="2.70.20.10">
    <property type="entry name" value="Topoisomerase I, domain 3"/>
    <property type="match status" value="1"/>
</dbReference>
<dbReference type="InterPro" id="IPR023406">
    <property type="entry name" value="Topo_IA_AS"/>
</dbReference>
<dbReference type="GO" id="GO:0003677">
    <property type="term" value="F:DNA binding"/>
    <property type="evidence" value="ECO:0007669"/>
    <property type="project" value="UniProtKB-KW"/>
</dbReference>
<dbReference type="NCBIfam" id="NF004438">
    <property type="entry name" value="PRK05776.1"/>
    <property type="match status" value="1"/>
</dbReference>
<proteinExistence type="inferred from homology"/>
<dbReference type="InterPro" id="IPR005739">
    <property type="entry name" value="TopoI_arch"/>
</dbReference>
<dbReference type="RefSeq" id="WP_013266347.1">
    <property type="nucleotide sequence ID" value="NC_014374.1"/>
</dbReference>
<evidence type="ECO:0000256" key="8">
    <source>
        <dbReference type="ARBA" id="ARBA00023235"/>
    </source>
</evidence>
<dbReference type="SMART" id="SM00493">
    <property type="entry name" value="TOPRIM"/>
    <property type="match status" value="1"/>
</dbReference>
<evidence type="ECO:0000259" key="10">
    <source>
        <dbReference type="PROSITE" id="PS50880"/>
    </source>
</evidence>
<dbReference type="PROSITE" id="PS52039">
    <property type="entry name" value="TOPO_IA_2"/>
    <property type="match status" value="1"/>
</dbReference>
<evidence type="ECO:0000313" key="12">
    <source>
        <dbReference type="EMBL" id="ADL18835.1"/>
    </source>
</evidence>
<accession>D9Q0J7</accession>
<evidence type="ECO:0000256" key="2">
    <source>
        <dbReference type="ARBA" id="ARBA00009446"/>
    </source>
</evidence>
<dbReference type="GO" id="GO:0006310">
    <property type="term" value="P:DNA recombination"/>
    <property type="evidence" value="ECO:0007669"/>
    <property type="project" value="TreeGrafter"/>
</dbReference>
<dbReference type="STRING" id="666510.ASAC_0428"/>
<keyword evidence="5" id="KW-0862">Zinc</keyword>
<dbReference type="AlphaFoldDB" id="D9Q0J7"/>
<dbReference type="InterPro" id="IPR023405">
    <property type="entry name" value="Topo_IA_core_domain"/>
</dbReference>
<dbReference type="OrthoDB" id="30963at2157"/>
<dbReference type="Gene3D" id="3.40.50.140">
    <property type="match status" value="1"/>
</dbReference>
<dbReference type="Proteomes" id="UP000000346">
    <property type="component" value="Chromosome"/>
</dbReference>
<dbReference type="InterPro" id="IPR003602">
    <property type="entry name" value="Topo_IA_DNA-bd_dom"/>
</dbReference>
<dbReference type="InterPro" id="IPR013824">
    <property type="entry name" value="Topo_IA_cen_sub1"/>
</dbReference>
<protein>
    <recommendedName>
        <fullName evidence="3">DNA topoisomerase</fullName>
        <ecNumber evidence="3">5.6.2.1</ecNumber>
    </recommendedName>
</protein>
<dbReference type="InterPro" id="IPR013826">
    <property type="entry name" value="Topo_IA_cen_sub3"/>
</dbReference>
<feature type="region of interest" description="Disordered" evidence="9">
    <location>
        <begin position="366"/>
        <end position="385"/>
    </location>
</feature>
<dbReference type="NCBIfam" id="TIGR01057">
    <property type="entry name" value="topA_arch"/>
    <property type="match status" value="1"/>
</dbReference>
<dbReference type="GO" id="GO:0006281">
    <property type="term" value="P:DNA repair"/>
    <property type="evidence" value="ECO:0007669"/>
    <property type="project" value="TreeGrafter"/>
</dbReference>
<dbReference type="InterPro" id="IPR000380">
    <property type="entry name" value="Topo_IA"/>
</dbReference>
<name>D9Q0J7_ACIS3</name>